<evidence type="ECO:0000313" key="2">
    <source>
        <dbReference type="Proteomes" id="UP001177023"/>
    </source>
</evidence>
<evidence type="ECO:0000313" key="1">
    <source>
        <dbReference type="EMBL" id="CAJ0580763.1"/>
    </source>
</evidence>
<dbReference type="EMBL" id="CATQJA010002662">
    <property type="protein sequence ID" value="CAJ0580763.1"/>
    <property type="molecule type" value="Genomic_DNA"/>
</dbReference>
<comment type="caution">
    <text evidence="1">The sequence shown here is derived from an EMBL/GenBank/DDBJ whole genome shotgun (WGS) entry which is preliminary data.</text>
</comment>
<reference evidence="1" key="1">
    <citation type="submission" date="2023-06" db="EMBL/GenBank/DDBJ databases">
        <authorList>
            <person name="Delattre M."/>
        </authorList>
    </citation>
    <scope>NUCLEOTIDE SEQUENCE</scope>
    <source>
        <strain evidence="1">AF72</strain>
    </source>
</reference>
<feature type="non-terminal residue" evidence="1">
    <location>
        <position position="1"/>
    </location>
</feature>
<sequence length="277" mass="31696">MEINNNLVFESQHYMYKAYLETLLNHATDYKQGFLSAAGYYEDDDSGNNQKANTVDICAPLHIDHFNSDRLFLPHLNIQLHMYRNKDTFVLESYETTSADYLAHVSVLDMKLHVKAIDISMWDIDMWDGVEESRHTFKLLPGTRRSAPYQTPHEAPHGFTIPLDGFVKTVIGARRLCWYPEDYKSYMHLEKPDIDLLRELIVGRAIFLKTVPGKTGHLQTDEWQRVVNPMLKCLATDALYIDDGVKTTDVASYALLNYGPGAPLPPHILRAQGLHMV</sequence>
<accession>A0AA36D6T9</accession>
<name>A0AA36D6T9_9BILA</name>
<organism evidence="1 2">
    <name type="scientific">Mesorhabditis spiculigera</name>
    <dbReference type="NCBI Taxonomy" id="96644"/>
    <lineage>
        <taxon>Eukaryota</taxon>
        <taxon>Metazoa</taxon>
        <taxon>Ecdysozoa</taxon>
        <taxon>Nematoda</taxon>
        <taxon>Chromadorea</taxon>
        <taxon>Rhabditida</taxon>
        <taxon>Rhabditina</taxon>
        <taxon>Rhabditomorpha</taxon>
        <taxon>Rhabditoidea</taxon>
        <taxon>Rhabditidae</taxon>
        <taxon>Mesorhabditinae</taxon>
        <taxon>Mesorhabditis</taxon>
    </lineage>
</organism>
<proteinExistence type="predicted"/>
<dbReference type="AlphaFoldDB" id="A0AA36D6T9"/>
<dbReference type="Proteomes" id="UP001177023">
    <property type="component" value="Unassembled WGS sequence"/>
</dbReference>
<keyword evidence="2" id="KW-1185">Reference proteome</keyword>
<protein>
    <submittedName>
        <fullName evidence="1">Uncharacterized protein</fullName>
    </submittedName>
</protein>
<gene>
    <name evidence="1" type="ORF">MSPICULIGERA_LOCUS18947</name>
</gene>